<comment type="caution">
    <text evidence="2">The sequence shown here is derived from an EMBL/GenBank/DDBJ whole genome shotgun (WGS) entry which is preliminary data.</text>
</comment>
<feature type="compositionally biased region" description="Polar residues" evidence="1">
    <location>
        <begin position="30"/>
        <end position="45"/>
    </location>
</feature>
<dbReference type="AlphaFoldDB" id="A0A8K0CE06"/>
<reference evidence="2" key="1">
    <citation type="submission" date="2019-08" db="EMBL/GenBank/DDBJ databases">
        <title>The genome of the North American firefly Photinus pyralis.</title>
        <authorList>
            <consortium name="Photinus pyralis genome working group"/>
            <person name="Fallon T.R."/>
            <person name="Sander Lower S.E."/>
            <person name="Weng J.-K."/>
        </authorList>
    </citation>
    <scope>NUCLEOTIDE SEQUENCE</scope>
    <source>
        <strain evidence="2">TRF0915ILg1</strain>
        <tissue evidence="2">Whole body</tissue>
    </source>
</reference>
<evidence type="ECO:0000313" key="3">
    <source>
        <dbReference type="Proteomes" id="UP000801492"/>
    </source>
</evidence>
<dbReference type="EMBL" id="VTPC01089879">
    <property type="protein sequence ID" value="KAF2885579.1"/>
    <property type="molecule type" value="Genomic_DNA"/>
</dbReference>
<gene>
    <name evidence="2" type="ORF">ILUMI_20593</name>
</gene>
<sequence>MVDFNWRFIKSLEKHPSLVQLERSDKETSRPTNATNAMNNDSNGDGYQKPENAVVKNVPPLTPDAAAGGGDNSLAGERKDVKNQKAQADNFTLVEDLLALDLNPNACKICKNASLETLQTLYDVKGSDTFDDLDV</sequence>
<protein>
    <submittedName>
        <fullName evidence="2">Uncharacterized protein</fullName>
    </submittedName>
</protein>
<proteinExistence type="predicted"/>
<accession>A0A8K0CE06</accession>
<evidence type="ECO:0000256" key="1">
    <source>
        <dbReference type="SAM" id="MobiDB-lite"/>
    </source>
</evidence>
<name>A0A8K0CE06_IGNLU</name>
<feature type="region of interest" description="Disordered" evidence="1">
    <location>
        <begin position="19"/>
        <end position="82"/>
    </location>
</feature>
<organism evidence="2 3">
    <name type="scientific">Ignelater luminosus</name>
    <name type="common">Cucubano</name>
    <name type="synonym">Pyrophorus luminosus</name>
    <dbReference type="NCBI Taxonomy" id="2038154"/>
    <lineage>
        <taxon>Eukaryota</taxon>
        <taxon>Metazoa</taxon>
        <taxon>Ecdysozoa</taxon>
        <taxon>Arthropoda</taxon>
        <taxon>Hexapoda</taxon>
        <taxon>Insecta</taxon>
        <taxon>Pterygota</taxon>
        <taxon>Neoptera</taxon>
        <taxon>Endopterygota</taxon>
        <taxon>Coleoptera</taxon>
        <taxon>Polyphaga</taxon>
        <taxon>Elateriformia</taxon>
        <taxon>Elateroidea</taxon>
        <taxon>Elateridae</taxon>
        <taxon>Agrypninae</taxon>
        <taxon>Pyrophorini</taxon>
        <taxon>Ignelater</taxon>
    </lineage>
</organism>
<feature type="compositionally biased region" description="Basic and acidic residues" evidence="1">
    <location>
        <begin position="19"/>
        <end position="29"/>
    </location>
</feature>
<evidence type="ECO:0000313" key="2">
    <source>
        <dbReference type="EMBL" id="KAF2885579.1"/>
    </source>
</evidence>
<keyword evidence="3" id="KW-1185">Reference proteome</keyword>
<dbReference type="Proteomes" id="UP000801492">
    <property type="component" value="Unassembled WGS sequence"/>
</dbReference>